<dbReference type="PROSITE" id="PS00134">
    <property type="entry name" value="TRYPSIN_HIS"/>
    <property type="match status" value="1"/>
</dbReference>
<evidence type="ECO:0000256" key="2">
    <source>
        <dbReference type="ARBA" id="ARBA00023157"/>
    </source>
</evidence>
<dbReference type="InterPro" id="IPR001314">
    <property type="entry name" value="Peptidase_S1A"/>
</dbReference>
<reference evidence="7" key="1">
    <citation type="submission" date="2022-03" db="EMBL/GenBank/DDBJ databases">
        <authorList>
            <person name="Martin H S."/>
        </authorList>
    </citation>
    <scope>NUCLEOTIDE SEQUENCE</scope>
</reference>
<dbReference type="InterPro" id="IPR043504">
    <property type="entry name" value="Peptidase_S1_PA_chymotrypsin"/>
</dbReference>
<evidence type="ECO:0000256" key="3">
    <source>
        <dbReference type="ARBA" id="ARBA00024195"/>
    </source>
</evidence>
<evidence type="ECO:0000256" key="1">
    <source>
        <dbReference type="ARBA" id="ARBA00022729"/>
    </source>
</evidence>
<keyword evidence="1 5" id="KW-0732">Signal</keyword>
<dbReference type="CDD" id="cd00190">
    <property type="entry name" value="Tryp_SPc"/>
    <property type="match status" value="1"/>
</dbReference>
<dbReference type="SUPFAM" id="SSF50494">
    <property type="entry name" value="Trypsin-like serine proteases"/>
    <property type="match status" value="1"/>
</dbReference>
<dbReference type="SMART" id="SM00680">
    <property type="entry name" value="CLIP"/>
    <property type="match status" value="1"/>
</dbReference>
<dbReference type="InterPro" id="IPR018114">
    <property type="entry name" value="TRYPSIN_HIS"/>
</dbReference>
<dbReference type="InterPro" id="IPR001254">
    <property type="entry name" value="Trypsin_dom"/>
</dbReference>
<proteinExistence type="inferred from homology"/>
<evidence type="ECO:0000256" key="5">
    <source>
        <dbReference type="SAM" id="SignalP"/>
    </source>
</evidence>
<organism evidence="7 8">
    <name type="scientific">Iphiclides podalirius</name>
    <name type="common">scarce swallowtail</name>
    <dbReference type="NCBI Taxonomy" id="110791"/>
    <lineage>
        <taxon>Eukaryota</taxon>
        <taxon>Metazoa</taxon>
        <taxon>Ecdysozoa</taxon>
        <taxon>Arthropoda</taxon>
        <taxon>Hexapoda</taxon>
        <taxon>Insecta</taxon>
        <taxon>Pterygota</taxon>
        <taxon>Neoptera</taxon>
        <taxon>Endopterygota</taxon>
        <taxon>Lepidoptera</taxon>
        <taxon>Glossata</taxon>
        <taxon>Ditrysia</taxon>
        <taxon>Papilionoidea</taxon>
        <taxon>Papilionidae</taxon>
        <taxon>Papilioninae</taxon>
        <taxon>Iphiclides</taxon>
    </lineage>
</organism>
<dbReference type="PROSITE" id="PS00135">
    <property type="entry name" value="TRYPSIN_SER"/>
    <property type="match status" value="1"/>
</dbReference>
<gene>
    <name evidence="7" type="ORF">IPOD504_LOCUS11693</name>
</gene>
<dbReference type="PROSITE" id="PS50240">
    <property type="entry name" value="TRYPSIN_DOM"/>
    <property type="match status" value="1"/>
</dbReference>
<dbReference type="InterPro" id="IPR033116">
    <property type="entry name" value="TRYPSIN_SER"/>
</dbReference>
<dbReference type="PANTHER" id="PTHR24252:SF7">
    <property type="entry name" value="HYALIN"/>
    <property type="match status" value="1"/>
</dbReference>
<protein>
    <recommendedName>
        <fullName evidence="6">Peptidase S1 domain-containing protein</fullName>
    </recommendedName>
</protein>
<keyword evidence="8" id="KW-1185">Reference proteome</keyword>
<keyword evidence="4" id="KW-0378">Hydrolase</keyword>
<keyword evidence="2" id="KW-1015">Disulfide bond</keyword>
<evidence type="ECO:0000256" key="4">
    <source>
        <dbReference type="RuleBase" id="RU363034"/>
    </source>
</evidence>
<dbReference type="Gene3D" id="2.40.10.10">
    <property type="entry name" value="Trypsin-like serine proteases"/>
    <property type="match status" value="1"/>
</dbReference>
<dbReference type="Pfam" id="PF00089">
    <property type="entry name" value="Trypsin"/>
    <property type="match status" value="1"/>
</dbReference>
<evidence type="ECO:0000313" key="7">
    <source>
        <dbReference type="EMBL" id="CAH2062115.1"/>
    </source>
</evidence>
<dbReference type="InterPro" id="IPR022700">
    <property type="entry name" value="CLIP"/>
</dbReference>
<dbReference type="EMBL" id="OW152841">
    <property type="protein sequence ID" value="CAH2062115.1"/>
    <property type="molecule type" value="Genomic_DNA"/>
</dbReference>
<dbReference type="Proteomes" id="UP000837857">
    <property type="component" value="Chromosome 29"/>
</dbReference>
<accession>A0ABN8IR67</accession>
<comment type="similarity">
    <text evidence="3">Belongs to the peptidase S1 family. CLIP subfamily.</text>
</comment>
<evidence type="ECO:0000259" key="6">
    <source>
        <dbReference type="PROSITE" id="PS50240"/>
    </source>
</evidence>
<dbReference type="PRINTS" id="PR00722">
    <property type="entry name" value="CHYMOTRYPSIN"/>
</dbReference>
<dbReference type="SMART" id="SM00020">
    <property type="entry name" value="Tryp_SPc"/>
    <property type="match status" value="1"/>
</dbReference>
<feature type="signal peptide" evidence="5">
    <location>
        <begin position="1"/>
        <end position="17"/>
    </location>
</feature>
<keyword evidence="4" id="KW-0720">Serine protease</keyword>
<feature type="non-terminal residue" evidence="7">
    <location>
        <position position="423"/>
    </location>
</feature>
<evidence type="ECO:0000313" key="8">
    <source>
        <dbReference type="Proteomes" id="UP000837857"/>
    </source>
</evidence>
<name>A0ABN8IR67_9NEOP</name>
<feature type="domain" description="Peptidase S1" evidence="6">
    <location>
        <begin position="179"/>
        <end position="422"/>
    </location>
</feature>
<dbReference type="PANTHER" id="PTHR24252">
    <property type="entry name" value="ACROSIN-RELATED"/>
    <property type="match status" value="1"/>
</dbReference>
<dbReference type="InterPro" id="IPR009003">
    <property type="entry name" value="Peptidase_S1_PA"/>
</dbReference>
<sequence length="423" mass="46027">MWETGVLFFGLAVLVHSQYEGDACVKNGASGTCLPLDNCQPAINDIKRRIPPQICSFSGMTSIVCCVESSPPAPTVTRRPPAPTTSRPPVLTTSKQRITTTTEYVPPVYDYVVNDPSTAAKDECEPVSPKLTAPRTGRKAWDKCIEYQEKYVYPCVDGNALSGGKARVNRCKHNADDLIVGGVNASKSEFPHMALLGFGTDLPSVQWQCGGSIISERFILTAGHCTRARNLGPVTYALVGILSKKEHVDSSMLYRVEVIKHPQYRPPHKYNDIALLRTDRDIAMSQEVLPACLHVDTSAADQRVWATGWGATQNKGTSPDVLQKVVLNKFSEFECALLFPPARLLANGFDANTQLCYGDKDKSKDTCQGDSGGPLQLPGGRIHCMYTVVGVTSYGRACGVVGEPGIYSRVAAFVPWIESVVWP</sequence>
<feature type="chain" id="PRO_5046177142" description="Peptidase S1 domain-containing protein" evidence="5">
    <location>
        <begin position="18"/>
        <end position="423"/>
    </location>
</feature>
<keyword evidence="4" id="KW-0645">Protease</keyword>